<evidence type="ECO:0008006" key="4">
    <source>
        <dbReference type="Google" id="ProtNLM"/>
    </source>
</evidence>
<keyword evidence="2" id="KW-0614">Plasmid</keyword>
<gene>
    <name evidence="2" type="ORF">H924_13520</name>
</gene>
<geneLocation type="plasmid" evidence="2 3">
    <name>pCC2</name>
</geneLocation>
<dbReference type="AlphaFoldDB" id="M1V0Z6"/>
<organism evidence="2 3">
    <name type="scientific">Corynebacterium callunae DSM 20147</name>
    <dbReference type="NCBI Taxonomy" id="1121353"/>
    <lineage>
        <taxon>Bacteria</taxon>
        <taxon>Bacillati</taxon>
        <taxon>Actinomycetota</taxon>
        <taxon>Actinomycetes</taxon>
        <taxon>Mycobacteriales</taxon>
        <taxon>Corynebacteriaceae</taxon>
        <taxon>Corynebacterium</taxon>
    </lineage>
</organism>
<sequence length="194" mass="21347">MKMLKRWPVVATVLTALALGACSPSPEKLAEQGSDVGLSTPPITTWEQPALPAPFTDVDQSNPDDVAQAVVTELFRWKPQEGDLSPADAAERATALMTESCIARYKNSWSAMMGLPGSLWQSWMEAHTTPTTTVTEARDPRPADEEMRSYRQYAVTVVADNPTPTTITYNVMVVVDKLGWWQVSDIRIDPPVIT</sequence>
<name>M1V0Z6_9CORY</name>
<accession>M1V0Z6</accession>
<evidence type="ECO:0000313" key="2">
    <source>
        <dbReference type="EMBL" id="AGG68093.1"/>
    </source>
</evidence>
<dbReference type="eggNOG" id="ENOG5031MHC">
    <property type="taxonomic scope" value="Bacteria"/>
</dbReference>
<keyword evidence="1" id="KW-0732">Signal</keyword>
<dbReference type="EMBL" id="CP004356">
    <property type="protein sequence ID" value="AGG68093.1"/>
    <property type="molecule type" value="Genomic_DNA"/>
</dbReference>
<dbReference type="KEGG" id="ccn:H924_13520"/>
<dbReference type="PROSITE" id="PS51257">
    <property type="entry name" value="PROKAR_LIPOPROTEIN"/>
    <property type="match status" value="1"/>
</dbReference>
<keyword evidence="3" id="KW-1185">Reference proteome</keyword>
<dbReference type="Proteomes" id="UP000011760">
    <property type="component" value="Plasmid pCC2"/>
</dbReference>
<feature type="signal peptide" evidence="1">
    <location>
        <begin position="1"/>
        <end position="21"/>
    </location>
</feature>
<protein>
    <recommendedName>
        <fullName evidence="4">Secreted protein</fullName>
    </recommendedName>
</protein>
<proteinExistence type="predicted"/>
<dbReference type="HOGENOM" id="CLU_1400422_0_0_11"/>
<evidence type="ECO:0000256" key="1">
    <source>
        <dbReference type="SAM" id="SignalP"/>
    </source>
</evidence>
<evidence type="ECO:0000313" key="3">
    <source>
        <dbReference type="Proteomes" id="UP000011760"/>
    </source>
</evidence>
<feature type="chain" id="PRO_5039733798" description="Secreted protein" evidence="1">
    <location>
        <begin position="22"/>
        <end position="194"/>
    </location>
</feature>
<dbReference type="PATRIC" id="fig|1121353.3.peg.2728"/>
<reference evidence="2 3" key="1">
    <citation type="submission" date="2013-02" db="EMBL/GenBank/DDBJ databases">
        <title>The complete genome sequence of Corynebacterium callunae DSM 20147.</title>
        <authorList>
            <person name="Ruckert C."/>
            <person name="Albersmeier A."/>
            <person name="Kalinowski J."/>
        </authorList>
    </citation>
    <scope>NUCLEOTIDE SEQUENCE [LARGE SCALE GENOMIC DNA]</scope>
    <source>
        <strain evidence="2 3">DSM 20147</strain>
        <plasmid evidence="2 3">pCC2</plasmid>
    </source>
</reference>